<evidence type="ECO:0000313" key="2">
    <source>
        <dbReference type="EMBL" id="MST72765.1"/>
    </source>
</evidence>
<dbReference type="Pfam" id="PF03358">
    <property type="entry name" value="FMN_red"/>
    <property type="match status" value="1"/>
</dbReference>
<dbReference type="AlphaFoldDB" id="A0A6N7XRM0"/>
<dbReference type="InterPro" id="IPR050712">
    <property type="entry name" value="NAD(P)H-dep_reductase"/>
</dbReference>
<dbReference type="GO" id="GO:0010181">
    <property type="term" value="F:FMN binding"/>
    <property type="evidence" value="ECO:0007669"/>
    <property type="project" value="TreeGrafter"/>
</dbReference>
<dbReference type="PANTHER" id="PTHR30543">
    <property type="entry name" value="CHROMATE REDUCTASE"/>
    <property type="match status" value="1"/>
</dbReference>
<gene>
    <name evidence="2" type="ORF">FYJ68_06560</name>
</gene>
<dbReference type="GO" id="GO:0016491">
    <property type="term" value="F:oxidoreductase activity"/>
    <property type="evidence" value="ECO:0007669"/>
    <property type="project" value="InterPro"/>
</dbReference>
<dbReference type="SUPFAM" id="SSF52218">
    <property type="entry name" value="Flavoproteins"/>
    <property type="match status" value="1"/>
</dbReference>
<dbReference type="RefSeq" id="WP_154435226.1">
    <property type="nucleotide sequence ID" value="NZ_VUNC01000004.1"/>
</dbReference>
<dbReference type="Proteomes" id="UP000469325">
    <property type="component" value="Unassembled WGS sequence"/>
</dbReference>
<accession>A0A6N7XRM0</accession>
<feature type="domain" description="NADPH-dependent FMN reductase-like" evidence="1">
    <location>
        <begin position="5"/>
        <end position="146"/>
    </location>
</feature>
<dbReference type="InterPro" id="IPR029039">
    <property type="entry name" value="Flavoprotein-like_sf"/>
</dbReference>
<proteinExistence type="predicted"/>
<organism evidence="2 3">
    <name type="scientific">Olsenella porci</name>
    <dbReference type="NCBI Taxonomy" id="2652279"/>
    <lineage>
        <taxon>Bacteria</taxon>
        <taxon>Bacillati</taxon>
        <taxon>Actinomycetota</taxon>
        <taxon>Coriobacteriia</taxon>
        <taxon>Coriobacteriales</taxon>
        <taxon>Atopobiaceae</taxon>
        <taxon>Olsenella</taxon>
    </lineage>
</organism>
<sequence length="184" mass="19940">MAEKNVLIVVGTLRRDGFNLQLAKRIEELLKGRANVSYLDYSQLPLMNQDLEDPELQAVAQVRQAVRDADGVWFVSPQYNASFPGHVKNLVDWLSRPLPGKGRDSAAIGGVKTTVSGAGGRTATAEMREALDNLLEFVGAKTLREHETGIALSGESWMSGKLTLSPEDEAALAAQADAFLEFIA</sequence>
<dbReference type="Gene3D" id="3.40.50.360">
    <property type="match status" value="1"/>
</dbReference>
<comment type="caution">
    <text evidence="2">The sequence shown here is derived from an EMBL/GenBank/DDBJ whole genome shotgun (WGS) entry which is preliminary data.</text>
</comment>
<dbReference type="PANTHER" id="PTHR30543:SF21">
    <property type="entry name" value="NAD(P)H-DEPENDENT FMN REDUCTASE LOT6"/>
    <property type="match status" value="1"/>
</dbReference>
<dbReference type="EMBL" id="VUNC01000004">
    <property type="protein sequence ID" value="MST72765.1"/>
    <property type="molecule type" value="Genomic_DNA"/>
</dbReference>
<protein>
    <submittedName>
        <fullName evidence="2">NAD(P)H-dependent oxidoreductase</fullName>
    </submittedName>
</protein>
<evidence type="ECO:0000313" key="3">
    <source>
        <dbReference type="Proteomes" id="UP000469325"/>
    </source>
</evidence>
<dbReference type="GO" id="GO:0005829">
    <property type="term" value="C:cytosol"/>
    <property type="evidence" value="ECO:0007669"/>
    <property type="project" value="TreeGrafter"/>
</dbReference>
<dbReference type="InterPro" id="IPR005025">
    <property type="entry name" value="FMN_Rdtase-like_dom"/>
</dbReference>
<keyword evidence="3" id="KW-1185">Reference proteome</keyword>
<evidence type="ECO:0000259" key="1">
    <source>
        <dbReference type="Pfam" id="PF03358"/>
    </source>
</evidence>
<name>A0A6N7XRM0_9ACTN</name>
<reference evidence="2 3" key="1">
    <citation type="submission" date="2019-08" db="EMBL/GenBank/DDBJ databases">
        <title>In-depth cultivation of the pig gut microbiome towards novel bacterial diversity and tailored functional studies.</title>
        <authorList>
            <person name="Wylensek D."/>
            <person name="Hitch T.C.A."/>
            <person name="Clavel T."/>
        </authorList>
    </citation>
    <scope>NUCLEOTIDE SEQUENCE [LARGE SCALE GENOMIC DNA]</scope>
    <source>
        <strain evidence="2 3">CA-Schmier-601-WT-1</strain>
    </source>
</reference>